<dbReference type="RefSeq" id="XP_040661217.1">
    <property type="nucleotide sequence ID" value="XM_040800334.1"/>
</dbReference>
<keyword evidence="3" id="KW-1185">Reference proteome</keyword>
<protein>
    <recommendedName>
        <fullName evidence="4">GMP synthase</fullName>
    </recommendedName>
</protein>
<feature type="compositionally biased region" description="Gly residues" evidence="1">
    <location>
        <begin position="277"/>
        <end position="293"/>
    </location>
</feature>
<gene>
    <name evidence="2" type="ORF">DCS_03009</name>
</gene>
<dbReference type="Proteomes" id="UP000076580">
    <property type="component" value="Chromosome 01"/>
</dbReference>
<sequence length="435" mass="43969">MYVTPRSRRLLHFFPVLERNCLHASTPRTRRKLVISSSTLRTQRNLVNSPAPRPRLLILGIAAMSQFKDIIKNGWHPEKEGTTIRGQVSGLVGRKSAGNDRSNHVSRPLSELKDASTFAPPPRRVGTPGAPSPSPPIRSPPATSASASGRQQGSAEPPPPPPRRPGAVHGNDGESSSDPGGSASRSLPPRLPPRENASPGSGHLPRGAVDRLGAAGVSVPGLGIGRSGPASSTPPSLPPPPRTVGASAAMKGGLGSLGTQVNALQSRLSTADTSTGAKGGSAGTTGGSTGGGTTWAQKQAALKTASAIHKDPSSVSFSDAKAAASTANNFRQRHGDQVAAGIKSASELDQKYGVRDKVGAYASDAGQDAGQASGQGRAGSESATASLATTLAGAVPGLAGKKKPPPPPPPKRAGVAAAVNGDTAPPVPTSTRPTY</sequence>
<dbReference type="InParanoid" id="A0A151GXN0"/>
<reference evidence="2 3" key="1">
    <citation type="journal article" date="2016" name="Sci. Rep.">
        <title>Insights into Adaptations to a Near-Obligate Nematode Endoparasitic Lifestyle from the Finished Genome of Drechmeria coniospora.</title>
        <authorList>
            <person name="Zhang L."/>
            <person name="Zhou Z."/>
            <person name="Guo Q."/>
            <person name="Fokkens L."/>
            <person name="Miskei M."/>
            <person name="Pocsi I."/>
            <person name="Zhang W."/>
            <person name="Chen M."/>
            <person name="Wang L."/>
            <person name="Sun Y."/>
            <person name="Donzelli B.G."/>
            <person name="Gibson D.M."/>
            <person name="Nelson D.R."/>
            <person name="Luo J.G."/>
            <person name="Rep M."/>
            <person name="Liu H."/>
            <person name="Yang S."/>
            <person name="Wang J."/>
            <person name="Krasnoff S.B."/>
            <person name="Xu Y."/>
            <person name="Molnar I."/>
            <person name="Lin M."/>
        </authorList>
    </citation>
    <scope>NUCLEOTIDE SEQUENCE [LARGE SCALE GENOMIC DNA]</scope>
    <source>
        <strain evidence="2 3">ARSEF 6962</strain>
    </source>
</reference>
<evidence type="ECO:0000313" key="3">
    <source>
        <dbReference type="Proteomes" id="UP000076580"/>
    </source>
</evidence>
<feature type="compositionally biased region" description="Pro residues" evidence="1">
    <location>
        <begin position="130"/>
        <end position="139"/>
    </location>
</feature>
<dbReference type="EMBL" id="LAYC01000001">
    <property type="protein sequence ID" value="KYK61865.1"/>
    <property type="molecule type" value="Genomic_DNA"/>
</dbReference>
<proteinExistence type="predicted"/>
<dbReference type="STRING" id="98403.A0A151GXN0"/>
<feature type="region of interest" description="Disordered" evidence="1">
    <location>
        <begin position="394"/>
        <end position="435"/>
    </location>
</feature>
<accession>A0A151GXN0</accession>
<feature type="region of interest" description="Disordered" evidence="1">
    <location>
        <begin position="365"/>
        <end position="384"/>
    </location>
</feature>
<feature type="region of interest" description="Disordered" evidence="1">
    <location>
        <begin position="76"/>
        <end position="338"/>
    </location>
</feature>
<evidence type="ECO:0000313" key="2">
    <source>
        <dbReference type="EMBL" id="KYK61865.1"/>
    </source>
</evidence>
<evidence type="ECO:0008006" key="4">
    <source>
        <dbReference type="Google" id="ProtNLM"/>
    </source>
</evidence>
<dbReference type="GeneID" id="63715652"/>
<feature type="compositionally biased region" description="Low complexity" evidence="1">
    <location>
        <begin position="140"/>
        <end position="155"/>
    </location>
</feature>
<comment type="caution">
    <text evidence="2">The sequence shown here is derived from an EMBL/GenBank/DDBJ whole genome shotgun (WGS) entry which is preliminary data.</text>
</comment>
<feature type="compositionally biased region" description="Low complexity" evidence="1">
    <location>
        <begin position="173"/>
        <end position="188"/>
    </location>
</feature>
<evidence type="ECO:0000256" key="1">
    <source>
        <dbReference type="SAM" id="MobiDB-lite"/>
    </source>
</evidence>
<dbReference type="AlphaFoldDB" id="A0A151GXN0"/>
<feature type="compositionally biased region" description="Polar residues" evidence="1">
    <location>
        <begin position="257"/>
        <end position="268"/>
    </location>
</feature>
<organism evidence="2 3">
    <name type="scientific">Drechmeria coniospora</name>
    <name type="common">Nematophagous fungus</name>
    <name type="synonym">Meria coniospora</name>
    <dbReference type="NCBI Taxonomy" id="98403"/>
    <lineage>
        <taxon>Eukaryota</taxon>
        <taxon>Fungi</taxon>
        <taxon>Dikarya</taxon>
        <taxon>Ascomycota</taxon>
        <taxon>Pezizomycotina</taxon>
        <taxon>Sordariomycetes</taxon>
        <taxon>Hypocreomycetidae</taxon>
        <taxon>Hypocreales</taxon>
        <taxon>Ophiocordycipitaceae</taxon>
        <taxon>Drechmeria</taxon>
    </lineage>
</organism>
<name>A0A151GXN0_DRECN</name>